<sequence>MFRLLNARRSAKHDDLPDKACFDEICWRPTCLRVDGSPSLLHFRQDRCKWPHSTRHDRGRYTGRATFQYWLPILDFVAPFWHEALKLAARAIREAFSSFVFFGLDVALTNESSLLIEINSAPVVFYRPLLDDAPIGHTAFPRIALQYTEYRSN</sequence>
<name>A0ABR9DHP4_9GAMM</name>
<dbReference type="Proteomes" id="UP000641152">
    <property type="component" value="Unassembled WGS sequence"/>
</dbReference>
<protein>
    <recommendedName>
        <fullName evidence="3">ATP-grasp domain-containing protein</fullName>
    </recommendedName>
</protein>
<evidence type="ECO:0008006" key="3">
    <source>
        <dbReference type="Google" id="ProtNLM"/>
    </source>
</evidence>
<accession>A0ABR9DHP4</accession>
<dbReference type="RefSeq" id="WP_192395215.1">
    <property type="nucleotide sequence ID" value="NZ_CAJHIU010000003.1"/>
</dbReference>
<organism evidence="1 2">
    <name type="scientific">Methylomonas fluvii</name>
    <dbReference type="NCBI Taxonomy" id="1854564"/>
    <lineage>
        <taxon>Bacteria</taxon>
        <taxon>Pseudomonadati</taxon>
        <taxon>Pseudomonadota</taxon>
        <taxon>Gammaproteobacteria</taxon>
        <taxon>Methylococcales</taxon>
        <taxon>Methylococcaceae</taxon>
        <taxon>Methylomonas</taxon>
    </lineage>
</organism>
<comment type="caution">
    <text evidence="1">The sequence shown here is derived from an EMBL/GenBank/DDBJ whole genome shotgun (WGS) entry which is preliminary data.</text>
</comment>
<dbReference type="EMBL" id="JACXST010000003">
    <property type="protein sequence ID" value="MBD9362440.1"/>
    <property type="molecule type" value="Genomic_DNA"/>
</dbReference>
<reference evidence="1 2" key="1">
    <citation type="submission" date="2020-09" db="EMBL/GenBank/DDBJ databases">
        <title>Methylomonas albis sp. nov. and Methylomonas fluvii sp. nov.: Two cold-adapted methanotrophs from the River Elbe and an amended description of Methylovulum psychrotolerans strain Eb1.</title>
        <authorList>
            <person name="Bussmann I.K."/>
            <person name="Klings K.-W."/>
            <person name="Warnstedt J."/>
            <person name="Hoppert M."/>
            <person name="Saborowski A."/>
            <person name="Horn F."/>
            <person name="Liebner S."/>
        </authorList>
    </citation>
    <scope>NUCLEOTIDE SEQUENCE [LARGE SCALE GENOMIC DNA]</scope>
    <source>
        <strain evidence="1 2">EbB</strain>
    </source>
</reference>
<keyword evidence="2" id="KW-1185">Reference proteome</keyword>
<proteinExistence type="predicted"/>
<evidence type="ECO:0000313" key="2">
    <source>
        <dbReference type="Proteomes" id="UP000641152"/>
    </source>
</evidence>
<evidence type="ECO:0000313" key="1">
    <source>
        <dbReference type="EMBL" id="MBD9362440.1"/>
    </source>
</evidence>
<gene>
    <name evidence="1" type="ORF">EBB_18380</name>
</gene>